<proteinExistence type="predicted"/>
<feature type="region of interest" description="Disordered" evidence="1">
    <location>
        <begin position="177"/>
        <end position="202"/>
    </location>
</feature>
<dbReference type="VEuPathDB" id="VectorBase:ADAR2_002137"/>
<feature type="compositionally biased region" description="Basic and acidic residues" evidence="1">
    <location>
        <begin position="270"/>
        <end position="281"/>
    </location>
</feature>
<feature type="region of interest" description="Disordered" evidence="1">
    <location>
        <begin position="215"/>
        <end position="243"/>
    </location>
</feature>
<evidence type="ECO:0000313" key="2">
    <source>
        <dbReference type="EMBL" id="ETN67709.1"/>
    </source>
</evidence>
<feature type="region of interest" description="Disordered" evidence="1">
    <location>
        <begin position="259"/>
        <end position="281"/>
    </location>
</feature>
<protein>
    <submittedName>
        <fullName evidence="2 3">Uncharacterized protein</fullName>
    </submittedName>
</protein>
<feature type="compositionally biased region" description="Polar residues" evidence="1">
    <location>
        <begin position="349"/>
        <end position="362"/>
    </location>
</feature>
<sequence>MQPQLLYNTVSLDQQEKRRELRLKRFWRTTTKPPTSSEESGGCESPTKLGRKAFQQPFGGTPATTSSSSESPPKHPACSLPLLQVWPSQDSPRGEADGQSFVFPIVADDLVTAKGLWVDVACLAHVLITFLGQQNNGRRNSLFVDQLHAGDSGIDSVQASPSPIAMPCHPLVVSNAISPSASPAGSPTPSVERANRRPSTSLLHPDHARIFALRAPTSPDQTSLEDNTEFNGPSTSNQLCTASSSTTSSLTSVAVATLGHHPQRSSDPWLRPERDKDNPELDQRRASTMTARLSLFDALDLEYALLRAAARGSVGPYSLSESLHKLTFTQSLAFPALARGLATKRRNSTEQSSSRPLNPNESGLNTFAKVVTACVATIQATTTIATTLHQQLVNKTMVSGFRKLFNMQQT</sequence>
<accession>W5JWZ4</accession>
<feature type="region of interest" description="Disordered" evidence="1">
    <location>
        <begin position="343"/>
        <end position="362"/>
    </location>
</feature>
<evidence type="ECO:0000313" key="3">
    <source>
        <dbReference type="EnsemblMetazoa" id="ADAC000422-PA"/>
    </source>
</evidence>
<dbReference type="Proteomes" id="UP000000673">
    <property type="component" value="Unassembled WGS sequence"/>
</dbReference>
<dbReference type="OMA" id="ATNMRLC"/>
<dbReference type="VEuPathDB" id="VectorBase:ADAC000422"/>
<organism evidence="2">
    <name type="scientific">Anopheles darlingi</name>
    <name type="common">Mosquito</name>
    <dbReference type="NCBI Taxonomy" id="43151"/>
    <lineage>
        <taxon>Eukaryota</taxon>
        <taxon>Metazoa</taxon>
        <taxon>Ecdysozoa</taxon>
        <taxon>Arthropoda</taxon>
        <taxon>Hexapoda</taxon>
        <taxon>Insecta</taxon>
        <taxon>Pterygota</taxon>
        <taxon>Neoptera</taxon>
        <taxon>Endopterygota</taxon>
        <taxon>Diptera</taxon>
        <taxon>Nematocera</taxon>
        <taxon>Culicoidea</taxon>
        <taxon>Culicidae</taxon>
        <taxon>Anophelinae</taxon>
        <taxon>Anopheles</taxon>
    </lineage>
</organism>
<dbReference type="eggNOG" id="ENOG502S011">
    <property type="taxonomic scope" value="Eukaryota"/>
</dbReference>
<feature type="compositionally biased region" description="Low complexity" evidence="1">
    <location>
        <begin position="61"/>
        <end position="71"/>
    </location>
</feature>
<feature type="compositionally biased region" description="Low complexity" evidence="1">
    <location>
        <begin position="29"/>
        <end position="40"/>
    </location>
</feature>
<feature type="compositionally biased region" description="Polar residues" evidence="1">
    <location>
        <begin position="218"/>
        <end position="240"/>
    </location>
</feature>
<reference evidence="2" key="2">
    <citation type="submission" date="2010-05" db="EMBL/GenBank/DDBJ databases">
        <authorList>
            <person name="Almeida L.G."/>
            <person name="Nicolas M.F."/>
            <person name="Souza R.C."/>
            <person name="Vasconcelos A.T.R."/>
        </authorList>
    </citation>
    <scope>NUCLEOTIDE SEQUENCE</scope>
</reference>
<feature type="region of interest" description="Disordered" evidence="1">
    <location>
        <begin position="23"/>
        <end position="80"/>
    </location>
</feature>
<dbReference type="EMBL" id="ADMH02000120">
    <property type="protein sequence ID" value="ETN67709.1"/>
    <property type="molecule type" value="Genomic_DNA"/>
</dbReference>
<dbReference type="HOGENOM" id="CLU_041482_0_0_1"/>
<dbReference type="EnsemblMetazoa" id="ADAC000422-RA">
    <property type="protein sequence ID" value="ADAC000422-PA"/>
    <property type="gene ID" value="ADAC000422"/>
</dbReference>
<evidence type="ECO:0000256" key="1">
    <source>
        <dbReference type="SAM" id="MobiDB-lite"/>
    </source>
</evidence>
<evidence type="ECO:0000313" key="4">
    <source>
        <dbReference type="Proteomes" id="UP000000673"/>
    </source>
</evidence>
<reference evidence="2 4" key="1">
    <citation type="journal article" date="2010" name="BMC Genomics">
        <title>Combination of measures distinguishes pre-miRNAs from other stem-loops in the genome of the newly sequenced Anopheles darlingi.</title>
        <authorList>
            <person name="Mendes N.D."/>
            <person name="Freitas A.T."/>
            <person name="Vasconcelos A.T."/>
            <person name="Sagot M.F."/>
        </authorList>
    </citation>
    <scope>NUCLEOTIDE SEQUENCE</scope>
</reference>
<gene>
    <name evidence="2" type="ORF">AND_000422</name>
</gene>
<keyword evidence="4" id="KW-1185">Reference proteome</keyword>
<reference evidence="3" key="4">
    <citation type="submission" date="2015-06" db="UniProtKB">
        <authorList>
            <consortium name="EnsemblMetazoa"/>
        </authorList>
    </citation>
    <scope>IDENTIFICATION</scope>
</reference>
<feature type="compositionally biased region" description="Low complexity" evidence="1">
    <location>
        <begin position="177"/>
        <end position="191"/>
    </location>
</feature>
<name>W5JWZ4_ANODA</name>
<reference evidence="2" key="3">
    <citation type="journal article" date="2013" name="Nucleic Acids Res.">
        <title>The genome of Anopheles darlingi, the main neotropical malaria vector.</title>
        <authorList>
            <person name="Marinotti O."/>
            <person name="Cerqueira G.C."/>
            <person name="de Almeida L.G."/>
            <person name="Ferro M.I."/>
            <person name="Loreto E.L."/>
            <person name="Zaha A."/>
            <person name="Teixeira S.M."/>
            <person name="Wespiser A.R."/>
            <person name="Almeida E Silva A."/>
            <person name="Schlindwein A.D."/>
            <person name="Pacheco A.C."/>
            <person name="Silva A.L."/>
            <person name="Graveley B.R."/>
            <person name="Walenz B.P."/>
            <person name="Lima Bde A."/>
            <person name="Ribeiro C.A."/>
            <person name="Nunes-Silva C.G."/>
            <person name="de Carvalho C.R."/>
            <person name="Soares C.M."/>
            <person name="de Menezes C.B."/>
            <person name="Matiolli C."/>
            <person name="Caffrey D."/>
            <person name="Araujo D.A."/>
            <person name="de Oliveira D.M."/>
            <person name="Golenbock D."/>
            <person name="Grisard E.C."/>
            <person name="Fantinatti-Garboggini F."/>
            <person name="de Carvalho F.M."/>
            <person name="Barcellos F.G."/>
            <person name="Prosdocimi F."/>
            <person name="May G."/>
            <person name="Azevedo Junior G.M."/>
            <person name="Guimaraes G.M."/>
            <person name="Goldman G.H."/>
            <person name="Padilha I.Q."/>
            <person name="Batista Jda S."/>
            <person name="Ferro J.A."/>
            <person name="Ribeiro J.M."/>
            <person name="Fietto J.L."/>
            <person name="Dabbas K.M."/>
            <person name="Cerdeira L."/>
            <person name="Agnez-Lima L.F."/>
            <person name="Brocchi M."/>
            <person name="de Carvalho M.O."/>
            <person name="Teixeira Mde M."/>
            <person name="Diniz Maia Mde M."/>
            <person name="Goldman M.H."/>
            <person name="Cruz Schneider M.P."/>
            <person name="Felipe M.S."/>
            <person name="Hungria M."/>
            <person name="Nicolas M.F."/>
            <person name="Pereira M."/>
            <person name="Montes M.A."/>
            <person name="Cantao M.E."/>
            <person name="Vincentz M."/>
            <person name="Rafael M.S."/>
            <person name="Silverman N."/>
            <person name="Stoco P.H."/>
            <person name="Souza R.C."/>
            <person name="Vicentini R."/>
            <person name="Gazzinelli R.T."/>
            <person name="Neves Rde O."/>
            <person name="Silva R."/>
            <person name="Astolfi-Filho S."/>
            <person name="Maciel T.E."/>
            <person name="Urmenyi T.P."/>
            <person name="Tadei W.P."/>
            <person name="Camargo E.P."/>
            <person name="de Vasconcelos A.T."/>
        </authorList>
    </citation>
    <scope>NUCLEOTIDE SEQUENCE</scope>
</reference>
<dbReference type="AlphaFoldDB" id="W5JWZ4"/>